<sequence length="118" mass="13565">MRVLLSDIAVNFIIERLDSLYKGLDLPGKPQQLVETDKKPLIDLEKPDALIASKNTEKRSIIRKTFWRSQQTGAQDSNYNNPAPAQNTEAAVPFTATKNYLQSSNFRRRWCGRRRESK</sequence>
<evidence type="ECO:0000313" key="2">
    <source>
        <dbReference type="Proteomes" id="UP000187455"/>
    </source>
</evidence>
<organism evidence="1 2">
    <name type="scientific">Smittium mucronatum</name>
    <dbReference type="NCBI Taxonomy" id="133383"/>
    <lineage>
        <taxon>Eukaryota</taxon>
        <taxon>Fungi</taxon>
        <taxon>Fungi incertae sedis</taxon>
        <taxon>Zoopagomycota</taxon>
        <taxon>Kickxellomycotina</taxon>
        <taxon>Harpellomycetes</taxon>
        <taxon>Harpellales</taxon>
        <taxon>Legeriomycetaceae</taxon>
        <taxon>Smittium</taxon>
    </lineage>
</organism>
<name>A0A1R0GXE9_9FUNG</name>
<reference evidence="1 2" key="1">
    <citation type="journal article" date="2016" name="Mol. Biol. Evol.">
        <title>Genome-Wide Survey of Gut Fungi (Harpellales) Reveals the First Horizontally Transferred Ubiquitin Gene from a Mosquito Host.</title>
        <authorList>
            <person name="Wang Y."/>
            <person name="White M.M."/>
            <person name="Kvist S."/>
            <person name="Moncalvo J.M."/>
        </authorList>
    </citation>
    <scope>NUCLEOTIDE SEQUENCE [LARGE SCALE GENOMIC DNA]</scope>
    <source>
        <strain evidence="1 2">ALG-7-W6</strain>
    </source>
</reference>
<comment type="caution">
    <text evidence="1">The sequence shown here is derived from an EMBL/GenBank/DDBJ whole genome shotgun (WGS) entry which is preliminary data.</text>
</comment>
<dbReference type="STRING" id="133383.A0A1R0GXE9"/>
<dbReference type="Proteomes" id="UP000187455">
    <property type="component" value="Unassembled WGS sequence"/>
</dbReference>
<dbReference type="EMBL" id="LSSL01002342">
    <property type="protein sequence ID" value="OLY81570.1"/>
    <property type="molecule type" value="Genomic_DNA"/>
</dbReference>
<proteinExistence type="predicted"/>
<accession>A0A1R0GXE9</accession>
<keyword evidence="2" id="KW-1185">Reference proteome</keyword>
<evidence type="ECO:0000313" key="1">
    <source>
        <dbReference type="EMBL" id="OLY81570.1"/>
    </source>
</evidence>
<dbReference type="OrthoDB" id="5687132at2759"/>
<protein>
    <submittedName>
        <fullName evidence="1">Uncharacterized protein</fullName>
    </submittedName>
</protein>
<gene>
    <name evidence="1" type="ORF">AYI68_g4322</name>
</gene>
<dbReference type="AlphaFoldDB" id="A0A1R0GXE9"/>